<dbReference type="Proteomes" id="UP001060085">
    <property type="component" value="Linkage Group LG04"/>
</dbReference>
<proteinExistence type="predicted"/>
<comment type="caution">
    <text evidence="1">The sequence shown here is derived from an EMBL/GenBank/DDBJ whole genome shotgun (WGS) entry which is preliminary data.</text>
</comment>
<evidence type="ECO:0000313" key="2">
    <source>
        <dbReference type="Proteomes" id="UP001060085"/>
    </source>
</evidence>
<keyword evidence="2" id="KW-1185">Reference proteome</keyword>
<evidence type="ECO:0000313" key="1">
    <source>
        <dbReference type="EMBL" id="KAI5668314.1"/>
    </source>
</evidence>
<organism evidence="1 2">
    <name type="scientific">Catharanthus roseus</name>
    <name type="common">Madagascar periwinkle</name>
    <name type="synonym">Vinca rosea</name>
    <dbReference type="NCBI Taxonomy" id="4058"/>
    <lineage>
        <taxon>Eukaryota</taxon>
        <taxon>Viridiplantae</taxon>
        <taxon>Streptophyta</taxon>
        <taxon>Embryophyta</taxon>
        <taxon>Tracheophyta</taxon>
        <taxon>Spermatophyta</taxon>
        <taxon>Magnoliopsida</taxon>
        <taxon>eudicotyledons</taxon>
        <taxon>Gunneridae</taxon>
        <taxon>Pentapetalae</taxon>
        <taxon>asterids</taxon>
        <taxon>lamiids</taxon>
        <taxon>Gentianales</taxon>
        <taxon>Apocynaceae</taxon>
        <taxon>Rauvolfioideae</taxon>
        <taxon>Vinceae</taxon>
        <taxon>Catharanthinae</taxon>
        <taxon>Catharanthus</taxon>
    </lineage>
</organism>
<protein>
    <submittedName>
        <fullName evidence="1">Uncharacterized protein</fullName>
    </submittedName>
</protein>
<accession>A0ACC0B6P3</accession>
<name>A0ACC0B6P3_CATRO</name>
<gene>
    <name evidence="1" type="ORF">M9H77_18167</name>
</gene>
<sequence>MQYCKPLDTLVIGLGSMLADPLTKALTPKVFTEDTTHMGVVSLDGVKVQWESPTLKSPHLFEGNGYVRNNPKNQIRSLIFQSSWIKNHLWMTGPSVPKRELHNLLRAIKSGFEISITPIVYRYHEPLGIELG</sequence>
<reference evidence="2" key="1">
    <citation type="journal article" date="2023" name="Nat. Plants">
        <title>Single-cell RNA sequencing provides a high-resolution roadmap for understanding the multicellular compartmentation of specialized metabolism.</title>
        <authorList>
            <person name="Sun S."/>
            <person name="Shen X."/>
            <person name="Li Y."/>
            <person name="Li Y."/>
            <person name="Wang S."/>
            <person name="Li R."/>
            <person name="Zhang H."/>
            <person name="Shen G."/>
            <person name="Guo B."/>
            <person name="Wei J."/>
            <person name="Xu J."/>
            <person name="St-Pierre B."/>
            <person name="Chen S."/>
            <person name="Sun C."/>
        </authorList>
    </citation>
    <scope>NUCLEOTIDE SEQUENCE [LARGE SCALE GENOMIC DNA]</scope>
</reference>
<dbReference type="EMBL" id="CM044704">
    <property type="protein sequence ID" value="KAI5668314.1"/>
    <property type="molecule type" value="Genomic_DNA"/>
</dbReference>